<dbReference type="EMBL" id="JACORU010000018">
    <property type="protein sequence ID" value="MBC5768515.1"/>
    <property type="molecule type" value="Genomic_DNA"/>
</dbReference>
<keyword evidence="3" id="KW-1185">Reference proteome</keyword>
<dbReference type="AlphaFoldDB" id="A0A923S5F5"/>
<proteinExistence type="predicted"/>
<sequence>MKATVRNRFGAVLLLAPLAAAVIAARPAHAQQFQYVYPTPAPAVVAVEDNHYWRGHRQDNRAPRITDVTPDNGSRVWDRGRTHISARFHDWGSGIDYRNVTLRVDGRDVTYRARIEGNEVRYREDLAPGRHFAELVVRDRAGNATRETWSFDVVGRHWGERYGYYDGDRRY</sequence>
<gene>
    <name evidence="2" type="ORF">H8R02_28905</name>
</gene>
<evidence type="ECO:0000313" key="3">
    <source>
        <dbReference type="Proteomes" id="UP000596827"/>
    </source>
</evidence>
<keyword evidence="1" id="KW-0732">Signal</keyword>
<feature type="signal peptide" evidence="1">
    <location>
        <begin position="1"/>
        <end position="30"/>
    </location>
</feature>
<evidence type="ECO:0000256" key="1">
    <source>
        <dbReference type="SAM" id="SignalP"/>
    </source>
</evidence>
<organism evidence="2 3">
    <name type="scientific">Ramlibacter albus</name>
    <dbReference type="NCBI Taxonomy" id="2079448"/>
    <lineage>
        <taxon>Bacteria</taxon>
        <taxon>Pseudomonadati</taxon>
        <taxon>Pseudomonadota</taxon>
        <taxon>Betaproteobacteria</taxon>
        <taxon>Burkholderiales</taxon>
        <taxon>Comamonadaceae</taxon>
        <taxon>Ramlibacter</taxon>
    </lineage>
</organism>
<reference evidence="2" key="1">
    <citation type="submission" date="2020-08" db="EMBL/GenBank/DDBJ databases">
        <title>Ramlibacter sp. GTP1 16S ribosomal RNA gene genome sequencing and assembly.</title>
        <authorList>
            <person name="Kang M."/>
        </authorList>
    </citation>
    <scope>NUCLEOTIDE SEQUENCE</scope>
    <source>
        <strain evidence="2">GTP1</strain>
    </source>
</reference>
<comment type="caution">
    <text evidence="2">The sequence shown here is derived from an EMBL/GenBank/DDBJ whole genome shotgun (WGS) entry which is preliminary data.</text>
</comment>
<accession>A0A923S5F5</accession>
<name>A0A923S5F5_9BURK</name>
<dbReference type="Proteomes" id="UP000596827">
    <property type="component" value="Unassembled WGS sequence"/>
</dbReference>
<protein>
    <submittedName>
        <fullName evidence="2">Uncharacterized protein</fullName>
    </submittedName>
</protein>
<feature type="chain" id="PRO_5037013177" evidence="1">
    <location>
        <begin position="31"/>
        <end position="171"/>
    </location>
</feature>
<dbReference type="RefSeq" id="WP_187085317.1">
    <property type="nucleotide sequence ID" value="NZ_JACORU010000018.1"/>
</dbReference>
<evidence type="ECO:0000313" key="2">
    <source>
        <dbReference type="EMBL" id="MBC5768515.1"/>
    </source>
</evidence>